<evidence type="ECO:0000256" key="1">
    <source>
        <dbReference type="SAM" id="SignalP"/>
    </source>
</evidence>
<dbReference type="PROSITE" id="PS51257">
    <property type="entry name" value="PROKAR_LIPOPROTEIN"/>
    <property type="match status" value="1"/>
</dbReference>
<reference evidence="5 6" key="1">
    <citation type="submission" date="2022-11" db="EMBL/GenBank/DDBJ databases">
        <title>Minimal conservation of predation-associated metabolite biosynthetic gene clusters underscores biosynthetic potential of Myxococcota including descriptions for ten novel species: Archangium lansinium sp. nov., Myxococcus landrumus sp. nov., Nannocystis bai.</title>
        <authorList>
            <person name="Ahearne A."/>
            <person name="Stevens C."/>
            <person name="Phillips K."/>
        </authorList>
    </citation>
    <scope>NUCLEOTIDE SEQUENCE [LARGE SCALE GENOMIC DNA]</scope>
    <source>
        <strain evidence="5 6">MIWBW</strain>
    </source>
</reference>
<evidence type="ECO:0000259" key="2">
    <source>
        <dbReference type="Pfam" id="PF07627"/>
    </source>
</evidence>
<evidence type="ECO:0000259" key="3">
    <source>
        <dbReference type="Pfam" id="PF07631"/>
    </source>
</evidence>
<dbReference type="EMBL" id="JAPNKA010000001">
    <property type="protein sequence ID" value="MCY1074423.1"/>
    <property type="molecule type" value="Genomic_DNA"/>
</dbReference>
<keyword evidence="1" id="KW-0732">Signal</keyword>
<evidence type="ECO:0000313" key="6">
    <source>
        <dbReference type="Proteomes" id="UP001207654"/>
    </source>
</evidence>
<dbReference type="InterPro" id="IPR013042">
    <property type="entry name" value="DUF1592"/>
</dbReference>
<dbReference type="Pfam" id="PF07637">
    <property type="entry name" value="PSD5"/>
    <property type="match status" value="1"/>
</dbReference>
<feature type="domain" description="DUF1588" evidence="2">
    <location>
        <begin position="403"/>
        <end position="501"/>
    </location>
</feature>
<organism evidence="5 6">
    <name type="scientific">Archangium lansingense</name>
    <dbReference type="NCBI Taxonomy" id="2995310"/>
    <lineage>
        <taxon>Bacteria</taxon>
        <taxon>Pseudomonadati</taxon>
        <taxon>Myxococcota</taxon>
        <taxon>Myxococcia</taxon>
        <taxon>Myxococcales</taxon>
        <taxon>Cystobacterineae</taxon>
        <taxon>Archangiaceae</taxon>
        <taxon>Archangium</taxon>
    </lineage>
</organism>
<evidence type="ECO:0000259" key="4">
    <source>
        <dbReference type="Pfam" id="PF07637"/>
    </source>
</evidence>
<accession>A0ABT3ZYG8</accession>
<dbReference type="Pfam" id="PF07627">
    <property type="entry name" value="PSCyt3"/>
    <property type="match status" value="1"/>
</dbReference>
<proteinExistence type="predicted"/>
<protein>
    <submittedName>
        <fullName evidence="5">DUF1592 domain-containing protein</fullName>
    </submittedName>
</protein>
<keyword evidence="6" id="KW-1185">Reference proteome</keyword>
<dbReference type="Proteomes" id="UP001207654">
    <property type="component" value="Unassembled WGS sequence"/>
</dbReference>
<feature type="chain" id="PRO_5047372623" evidence="1">
    <location>
        <begin position="25"/>
        <end position="605"/>
    </location>
</feature>
<dbReference type="InterPro" id="IPR013039">
    <property type="entry name" value="DUF1588"/>
</dbReference>
<dbReference type="InterPro" id="IPR013043">
    <property type="entry name" value="DUF1595"/>
</dbReference>
<feature type="domain" description="DUF1595" evidence="4">
    <location>
        <begin position="180"/>
        <end position="240"/>
    </location>
</feature>
<sequence length="605" mass="65687">MRFDRKLINACWAALAVLASGCDAGFVGGFPDPNAPGPNAPGPNGDVIGDPSLNNVARAPLYQCDPAQAPPVQPLRRMTRAQVRNTFQELSSKFAPTSAGTVWTAMGTALNRLPQDLRSGSIRSHGGFAQFDQAVQQEHADALYDLGGVLGAEFTRTTARRTEVFKACATNADTSDDERCLSNFIQSFGARALRRPLTSEEVQFFRTAKRPADTSAVAPAVLADVVSLIVQSPEFFYFVEQGQEGAEADLNGYELASRLSYHFWQAPPDDTLWDAAASGELLTDAGYRAQVERLSSSPRAFVAMDDFFKHWLHLENLPELDLLLVTPKFAAYAGPDAPGPDTREAVIEDVLAAVRYEARRQGSLSDLLNNRYSFAQDPLLARIYRAPVWDGASAPPAFGSQARPGLIGRAAFLMTGAAKTRPIMKGVTIRQDLLCESLPPPPADATSVPVDPSPDATTRERVELVTQSPGSGCSGCHMGRINPLGFATEAFDGLGRERTSEAIFDDAGNKVAERPVRTDSVPRILSGDVTPSEGAADVARLLDESGHVHSCFARMAFRFSFGRKEQDGDGCSLSRLESLTLENRPLMEIWREVAFLEQFKKRSFP</sequence>
<feature type="domain" description="DUF1592" evidence="3">
    <location>
        <begin position="250"/>
        <end position="384"/>
    </location>
</feature>
<name>A0ABT3ZYG8_9BACT</name>
<gene>
    <name evidence="5" type="ORF">OV287_07980</name>
</gene>
<comment type="caution">
    <text evidence="5">The sequence shown here is derived from an EMBL/GenBank/DDBJ whole genome shotgun (WGS) entry which is preliminary data.</text>
</comment>
<dbReference type="RefSeq" id="WP_267533389.1">
    <property type="nucleotide sequence ID" value="NZ_JAPNKA010000001.1"/>
</dbReference>
<feature type="signal peptide" evidence="1">
    <location>
        <begin position="1"/>
        <end position="24"/>
    </location>
</feature>
<evidence type="ECO:0000313" key="5">
    <source>
        <dbReference type="EMBL" id="MCY1074423.1"/>
    </source>
</evidence>
<dbReference type="Pfam" id="PF07631">
    <property type="entry name" value="PSD4"/>
    <property type="match status" value="1"/>
</dbReference>